<name>A0A9N7UHE1_PLEPL</name>
<protein>
    <submittedName>
        <fullName evidence="1">Uncharacterized protein</fullName>
    </submittedName>
</protein>
<dbReference type="EMBL" id="CADEAL010001224">
    <property type="protein sequence ID" value="CAB1430304.1"/>
    <property type="molecule type" value="Genomic_DNA"/>
</dbReference>
<sequence length="234" mass="25343">MPVTKCKRGYGLATPTSARPHKHKHGFLALMSHTYPERLVQRGWRELAGVRSTWPPPPLTAPCRGSQSSSVLSLFSHGAAPSTAPLFPRVLNNKSASFPARDTTDGCTLGLIILMHGPYGAVGLELPSSLWALATARVLQSHSSPRRLLTSYRDGWASAAPPPVTGELPVTSRPEPKSSLNLLLNWVMQTVGEVAGRCGVQKKNVTGRKTDEWEAWGALRGDGTYELDSSRIQN</sequence>
<dbReference type="AlphaFoldDB" id="A0A9N7UHE1"/>
<evidence type="ECO:0000313" key="1">
    <source>
        <dbReference type="EMBL" id="CAB1430304.1"/>
    </source>
</evidence>
<reference evidence="1" key="1">
    <citation type="submission" date="2020-03" db="EMBL/GenBank/DDBJ databases">
        <authorList>
            <person name="Weist P."/>
        </authorList>
    </citation>
    <scope>NUCLEOTIDE SEQUENCE</scope>
</reference>
<proteinExistence type="predicted"/>
<organism evidence="1 2">
    <name type="scientific">Pleuronectes platessa</name>
    <name type="common">European plaice</name>
    <dbReference type="NCBI Taxonomy" id="8262"/>
    <lineage>
        <taxon>Eukaryota</taxon>
        <taxon>Metazoa</taxon>
        <taxon>Chordata</taxon>
        <taxon>Craniata</taxon>
        <taxon>Vertebrata</taxon>
        <taxon>Euteleostomi</taxon>
        <taxon>Actinopterygii</taxon>
        <taxon>Neopterygii</taxon>
        <taxon>Teleostei</taxon>
        <taxon>Neoteleostei</taxon>
        <taxon>Acanthomorphata</taxon>
        <taxon>Carangaria</taxon>
        <taxon>Pleuronectiformes</taxon>
        <taxon>Pleuronectoidei</taxon>
        <taxon>Pleuronectidae</taxon>
        <taxon>Pleuronectes</taxon>
    </lineage>
</organism>
<comment type="caution">
    <text evidence="1">The sequence shown here is derived from an EMBL/GenBank/DDBJ whole genome shotgun (WGS) entry which is preliminary data.</text>
</comment>
<keyword evidence="2" id="KW-1185">Reference proteome</keyword>
<dbReference type="Proteomes" id="UP001153269">
    <property type="component" value="Unassembled WGS sequence"/>
</dbReference>
<evidence type="ECO:0000313" key="2">
    <source>
        <dbReference type="Proteomes" id="UP001153269"/>
    </source>
</evidence>
<accession>A0A9N7UHE1</accession>
<gene>
    <name evidence="1" type="ORF">PLEPLA_LOCUS18286</name>
</gene>